<dbReference type="InterPro" id="IPR015424">
    <property type="entry name" value="PyrdxlP-dep_Trfase"/>
</dbReference>
<proteinExistence type="inferred from homology"/>
<evidence type="ECO:0000256" key="12">
    <source>
        <dbReference type="RuleBase" id="RU003560"/>
    </source>
</evidence>
<dbReference type="FunFam" id="3.40.640.10:FF:000029">
    <property type="entry name" value="4-aminobutyrate aminotransferase, mitochondrial"/>
    <property type="match status" value="1"/>
</dbReference>
<evidence type="ECO:0000256" key="6">
    <source>
        <dbReference type="ARBA" id="ARBA00022679"/>
    </source>
</evidence>
<dbReference type="InterPro" id="IPR004631">
    <property type="entry name" value="4NH2But_aminotransferase_euk"/>
</dbReference>
<dbReference type="PANTHER" id="PTHR43206">
    <property type="entry name" value="AMINOTRANSFERASE"/>
    <property type="match status" value="1"/>
</dbReference>
<evidence type="ECO:0000256" key="7">
    <source>
        <dbReference type="ARBA" id="ARBA00022898"/>
    </source>
</evidence>
<evidence type="ECO:0000313" key="13">
    <source>
        <dbReference type="EMBL" id="CAH1112545.1"/>
    </source>
</evidence>
<dbReference type="PANTHER" id="PTHR43206:SF1">
    <property type="entry name" value="4-AMINOBUTYRATE AMINOTRANSFERASE, MITOCHONDRIAL"/>
    <property type="match status" value="1"/>
</dbReference>
<dbReference type="GO" id="GO:0009450">
    <property type="term" value="P:gamma-aminobutyric acid catabolic process"/>
    <property type="evidence" value="ECO:0007669"/>
    <property type="project" value="TreeGrafter"/>
</dbReference>
<evidence type="ECO:0000256" key="1">
    <source>
        <dbReference type="ARBA" id="ARBA00001933"/>
    </source>
</evidence>
<evidence type="ECO:0000256" key="10">
    <source>
        <dbReference type="ARBA" id="ARBA00030857"/>
    </source>
</evidence>
<comment type="similarity">
    <text evidence="2 12">Belongs to the class-III pyridoxal-phosphate-dependent aminotransferase family.</text>
</comment>
<dbReference type="GO" id="GO:0005739">
    <property type="term" value="C:mitochondrion"/>
    <property type="evidence" value="ECO:0007669"/>
    <property type="project" value="TreeGrafter"/>
</dbReference>
<evidence type="ECO:0000256" key="11">
    <source>
        <dbReference type="ARBA" id="ARBA00031787"/>
    </source>
</evidence>
<keyword evidence="6" id="KW-0808">Transferase</keyword>
<accession>A0A9P0D262</accession>
<protein>
    <recommendedName>
        <fullName evidence="10">(S)-3-amino-2-methylpropionate transaminase</fullName>
        <ecNumber evidence="4">2.6.1.19</ecNumber>
        <ecNumber evidence="3">2.6.1.22</ecNumber>
    </recommendedName>
    <alternativeName>
        <fullName evidence="11">GABA aminotransferase</fullName>
    </alternativeName>
    <alternativeName>
        <fullName evidence="9">Gamma-amino-N-butyrate transaminase</fullName>
    </alternativeName>
    <alternativeName>
        <fullName evidence="8">L-AIBAT</fullName>
    </alternativeName>
</protein>
<dbReference type="Proteomes" id="UP001153636">
    <property type="component" value="Chromosome 6"/>
</dbReference>
<name>A0A9P0D262_9CUCU</name>
<sequence>MFSKLFRPVAENSYKIENRFASSQTAVLKSIIKNEPSGPSVKTDIPGPKSIELMDQLKKVYNLGATQYIVNYEKSIGNYVVDVDDNILLDTFTQISTMPIGYNHPALLEVFKDQQNIKSLVNRPALGVYPGMDWPKRMENILGQVSPKLPKITPMMCGACSNENAMKSAFIAHKMRDRGGKEFTSEEKNSSVMNQRPGCPDLSILSFKGAFHGRTVATLSCTHSMYIHKLDIPSFSHWPIATYPLYKYPLEENKRENDEIDRKCLEEVEELIDKNKKVCPVAGVIIEPIQSEGGDNHASPEFFRKLQEICKKNDVALIIDEVQTGCGPTGKFWCHEHFSLPHPPDIVTFSKKMQMAGFFHSDEMTVQQPSRIFNTWMGDPGKTILLETIIDVIKTQNLLDQVERSGKRMYSGLQQLQNEFPELLHSLRGRGTFIAINAHGTNLRDAIIKNLKKNGVQSGGCGHEAIRHRPALVFQEHHVDIYLDILRKVLRDLSESK</sequence>
<dbReference type="Pfam" id="PF00202">
    <property type="entry name" value="Aminotran_3"/>
    <property type="match status" value="1"/>
</dbReference>
<dbReference type="PIRSF" id="PIRSF000521">
    <property type="entry name" value="Transaminase_4ab_Lys_Orn"/>
    <property type="match status" value="1"/>
</dbReference>
<dbReference type="Gene3D" id="3.90.1150.10">
    <property type="entry name" value="Aspartate Aminotransferase, domain 1"/>
    <property type="match status" value="1"/>
</dbReference>
<dbReference type="OrthoDB" id="5419315at2759"/>
<keyword evidence="5" id="KW-0032">Aminotransferase</keyword>
<evidence type="ECO:0000256" key="9">
    <source>
        <dbReference type="ARBA" id="ARBA00030204"/>
    </source>
</evidence>
<organism evidence="13 14">
    <name type="scientific">Psylliodes chrysocephalus</name>
    <dbReference type="NCBI Taxonomy" id="3402493"/>
    <lineage>
        <taxon>Eukaryota</taxon>
        <taxon>Metazoa</taxon>
        <taxon>Ecdysozoa</taxon>
        <taxon>Arthropoda</taxon>
        <taxon>Hexapoda</taxon>
        <taxon>Insecta</taxon>
        <taxon>Pterygota</taxon>
        <taxon>Neoptera</taxon>
        <taxon>Endopterygota</taxon>
        <taxon>Coleoptera</taxon>
        <taxon>Polyphaga</taxon>
        <taxon>Cucujiformia</taxon>
        <taxon>Chrysomeloidea</taxon>
        <taxon>Chrysomelidae</taxon>
        <taxon>Galerucinae</taxon>
        <taxon>Alticini</taxon>
        <taxon>Psylliodes</taxon>
    </lineage>
</organism>
<keyword evidence="7 12" id="KW-0663">Pyridoxal phosphate</keyword>
<dbReference type="GO" id="GO:0030170">
    <property type="term" value="F:pyridoxal phosphate binding"/>
    <property type="evidence" value="ECO:0007669"/>
    <property type="project" value="InterPro"/>
</dbReference>
<evidence type="ECO:0000256" key="5">
    <source>
        <dbReference type="ARBA" id="ARBA00022576"/>
    </source>
</evidence>
<dbReference type="InterPro" id="IPR015422">
    <property type="entry name" value="PyrdxlP-dep_Trfase_small"/>
</dbReference>
<reference evidence="13" key="1">
    <citation type="submission" date="2022-01" db="EMBL/GenBank/DDBJ databases">
        <authorList>
            <person name="King R."/>
        </authorList>
    </citation>
    <scope>NUCLEOTIDE SEQUENCE</scope>
</reference>
<dbReference type="InterPro" id="IPR005814">
    <property type="entry name" value="Aminotrans_3"/>
</dbReference>
<evidence type="ECO:0000256" key="8">
    <source>
        <dbReference type="ARBA" id="ARBA00029760"/>
    </source>
</evidence>
<dbReference type="Gene3D" id="3.40.640.10">
    <property type="entry name" value="Type I PLP-dependent aspartate aminotransferase-like (Major domain)"/>
    <property type="match status" value="1"/>
</dbReference>
<evidence type="ECO:0000313" key="14">
    <source>
        <dbReference type="Proteomes" id="UP001153636"/>
    </source>
</evidence>
<dbReference type="NCBIfam" id="TIGR00699">
    <property type="entry name" value="GABAtrns_euk"/>
    <property type="match status" value="1"/>
</dbReference>
<keyword evidence="14" id="KW-1185">Reference proteome</keyword>
<dbReference type="EC" id="2.6.1.19" evidence="4"/>
<dbReference type="AlphaFoldDB" id="A0A9P0D262"/>
<gene>
    <name evidence="13" type="ORF">PSYICH_LOCUS11862</name>
</gene>
<dbReference type="SUPFAM" id="SSF53383">
    <property type="entry name" value="PLP-dependent transferases"/>
    <property type="match status" value="1"/>
</dbReference>
<dbReference type="CDD" id="cd00610">
    <property type="entry name" value="OAT_like"/>
    <property type="match status" value="1"/>
</dbReference>
<dbReference type="GO" id="GO:0034386">
    <property type="term" value="F:4-aminobutyrate:2-oxoglutarate transaminase activity"/>
    <property type="evidence" value="ECO:0007669"/>
    <property type="project" value="UniProtKB-EC"/>
</dbReference>
<evidence type="ECO:0000256" key="2">
    <source>
        <dbReference type="ARBA" id="ARBA00008954"/>
    </source>
</evidence>
<dbReference type="EMBL" id="OV651818">
    <property type="protein sequence ID" value="CAH1112545.1"/>
    <property type="molecule type" value="Genomic_DNA"/>
</dbReference>
<dbReference type="GO" id="GO:0047298">
    <property type="term" value="F:(S)-3-amino-2-methylpropionate transaminase activity"/>
    <property type="evidence" value="ECO:0007669"/>
    <property type="project" value="UniProtKB-EC"/>
</dbReference>
<comment type="cofactor">
    <cofactor evidence="1">
        <name>pyridoxal 5'-phosphate</name>
        <dbReference type="ChEBI" id="CHEBI:597326"/>
    </cofactor>
</comment>
<evidence type="ECO:0000256" key="4">
    <source>
        <dbReference type="ARBA" id="ARBA00012912"/>
    </source>
</evidence>
<evidence type="ECO:0000256" key="3">
    <source>
        <dbReference type="ARBA" id="ARBA00012876"/>
    </source>
</evidence>
<dbReference type="InterPro" id="IPR015421">
    <property type="entry name" value="PyrdxlP-dep_Trfase_major"/>
</dbReference>
<dbReference type="EC" id="2.6.1.22" evidence="3"/>